<proteinExistence type="predicted"/>
<organism evidence="1 2">
    <name type="scientific">Vermiconidia calcicola</name>
    <dbReference type="NCBI Taxonomy" id="1690605"/>
    <lineage>
        <taxon>Eukaryota</taxon>
        <taxon>Fungi</taxon>
        <taxon>Dikarya</taxon>
        <taxon>Ascomycota</taxon>
        <taxon>Pezizomycotina</taxon>
        <taxon>Dothideomycetes</taxon>
        <taxon>Dothideomycetidae</taxon>
        <taxon>Mycosphaerellales</taxon>
        <taxon>Extremaceae</taxon>
        <taxon>Vermiconidia</taxon>
    </lineage>
</organism>
<keyword evidence="2" id="KW-1185">Reference proteome</keyword>
<comment type="caution">
    <text evidence="1">The sequence shown here is derived from an EMBL/GenBank/DDBJ whole genome shotgun (WGS) entry which is preliminary data.</text>
</comment>
<evidence type="ECO:0000313" key="2">
    <source>
        <dbReference type="Proteomes" id="UP001281147"/>
    </source>
</evidence>
<sequence length="696" mass="79675">MSDEPLRVAGPRILQCRGASYEGDVFSALRRSRFVVRSFEFALADGAIDCTRTHTDRSYAERFWTLHDQRYLDPSQLLLFDVKSTIGDKAGDQVYVGNLVQRRHVAFHVGISAAEPTFVDLIPNYEQVEDALSEMGTQYTADAAGQQEVSINVTRVCALPPGAYGGIDQCSSPYRLPLTMLPEAIARIRRHILDPSMPYVNPWTQVEFADWRPLTTSMLKFMRPSDDVAQATAFEAVMEIYRAVKHNERTNKDLEMDFMGSQPDLADFKLIHQGRQYFVQHKLDVVLRAMSSQLNRVSIARSYNGLLTRHYFSLFSRFDFLWFQFLFSKGNGEVQHKFYFVPEVEMPDELFVTEAKEVDFGSYSNLQRFRINLDPDGDWLQAVRRIIVEYPQPRQLEERPLRRSQLDQFCPPPTSTVLESKEPEKQTAAHHQGRRLFNQAGIRGHRSFFYGLTLECAQRRRGLLIVLASKHTWGDYGYCRQYRWSVSEQKAFAERAQVPRACHHLPADAEVVPLSFHIQHAESSFTGPNVRASTFRRLDSSTEFNLTIWDVAGPDAGTIPLRLAVIPSQDLRPSDAQCETFNRNLQLDKSRGGRDENNPNLSALLCSGLLATEYGVGEGGPLAYESENVWTSEIWELLDRFSSLEAFEHPFGYVRQPAQYRYTLKQVHQRLHDQYRQDQDQPKATTDSGRGPSIDR</sequence>
<reference evidence="1" key="1">
    <citation type="submission" date="2023-07" db="EMBL/GenBank/DDBJ databases">
        <title>Black Yeasts Isolated from many extreme environments.</title>
        <authorList>
            <person name="Coleine C."/>
            <person name="Stajich J.E."/>
            <person name="Selbmann L."/>
        </authorList>
    </citation>
    <scope>NUCLEOTIDE SEQUENCE</scope>
    <source>
        <strain evidence="1">CCFEE 5714</strain>
    </source>
</reference>
<protein>
    <submittedName>
        <fullName evidence="1">Uncharacterized protein</fullName>
    </submittedName>
</protein>
<evidence type="ECO:0000313" key="1">
    <source>
        <dbReference type="EMBL" id="KAK3703977.1"/>
    </source>
</evidence>
<dbReference type="Proteomes" id="UP001281147">
    <property type="component" value="Unassembled WGS sequence"/>
</dbReference>
<dbReference type="EMBL" id="JAUTXU010000144">
    <property type="protein sequence ID" value="KAK3703977.1"/>
    <property type="molecule type" value="Genomic_DNA"/>
</dbReference>
<accession>A0ACC3MW00</accession>
<name>A0ACC3MW00_9PEZI</name>
<gene>
    <name evidence="1" type="ORF">LTR37_014080</name>
</gene>